<comment type="caution">
    <text evidence="3">The sequence shown here is derived from an EMBL/GenBank/DDBJ whole genome shotgun (WGS) entry which is preliminary data.</text>
</comment>
<name>A0A9Q1FCD2_SYNKA</name>
<dbReference type="InterPro" id="IPR057249">
    <property type="entry name" value="Globin_CP_ADGB"/>
</dbReference>
<dbReference type="Pfam" id="PF22069">
    <property type="entry name" value="Androglobin_IV"/>
    <property type="match status" value="1"/>
</dbReference>
<dbReference type="OrthoDB" id="9374162at2759"/>
<evidence type="ECO:0000313" key="4">
    <source>
        <dbReference type="Proteomes" id="UP001152622"/>
    </source>
</evidence>
<dbReference type="Proteomes" id="UP001152622">
    <property type="component" value="Chromosome 6"/>
</dbReference>
<dbReference type="CDD" id="cd22307">
    <property type="entry name" value="Adgb_C_mid-like"/>
    <property type="match status" value="1"/>
</dbReference>
<dbReference type="EMBL" id="JAINUF010000006">
    <property type="protein sequence ID" value="KAJ8355710.1"/>
    <property type="molecule type" value="Genomic_DNA"/>
</dbReference>
<gene>
    <name evidence="3" type="ORF">SKAU_G00185040</name>
</gene>
<accession>A0A9Q1FCD2</accession>
<dbReference type="AlphaFoldDB" id="A0A9Q1FCD2"/>
<evidence type="ECO:0000313" key="3">
    <source>
        <dbReference type="EMBL" id="KAJ8355710.1"/>
    </source>
</evidence>
<organism evidence="3 4">
    <name type="scientific">Synaphobranchus kaupii</name>
    <name type="common">Kaup's arrowtooth eel</name>
    <dbReference type="NCBI Taxonomy" id="118154"/>
    <lineage>
        <taxon>Eukaryota</taxon>
        <taxon>Metazoa</taxon>
        <taxon>Chordata</taxon>
        <taxon>Craniata</taxon>
        <taxon>Vertebrata</taxon>
        <taxon>Euteleostomi</taxon>
        <taxon>Actinopterygii</taxon>
        <taxon>Neopterygii</taxon>
        <taxon>Teleostei</taxon>
        <taxon>Anguilliformes</taxon>
        <taxon>Synaphobranchidae</taxon>
        <taxon>Synaphobranchus</taxon>
    </lineage>
</organism>
<reference evidence="3" key="1">
    <citation type="journal article" date="2023" name="Science">
        <title>Genome structures resolve the early diversification of teleost fishes.</title>
        <authorList>
            <person name="Parey E."/>
            <person name="Louis A."/>
            <person name="Montfort J."/>
            <person name="Bouchez O."/>
            <person name="Roques C."/>
            <person name="Iampietro C."/>
            <person name="Lluch J."/>
            <person name="Castinel A."/>
            <person name="Donnadieu C."/>
            <person name="Desvignes T."/>
            <person name="Floi Bucao C."/>
            <person name="Jouanno E."/>
            <person name="Wen M."/>
            <person name="Mejri S."/>
            <person name="Dirks R."/>
            <person name="Jansen H."/>
            <person name="Henkel C."/>
            <person name="Chen W.J."/>
            <person name="Zahm M."/>
            <person name="Cabau C."/>
            <person name="Klopp C."/>
            <person name="Thompson A.W."/>
            <person name="Robinson-Rechavi M."/>
            <person name="Braasch I."/>
            <person name="Lecointre G."/>
            <person name="Bobe J."/>
            <person name="Postlethwait J.H."/>
            <person name="Berthelot C."/>
            <person name="Roest Crollius H."/>
            <person name="Guiguen Y."/>
        </authorList>
    </citation>
    <scope>NUCLEOTIDE SEQUENCE</scope>
    <source>
        <strain evidence="3">WJC10195</strain>
    </source>
</reference>
<feature type="region of interest" description="Disordered" evidence="1">
    <location>
        <begin position="25"/>
        <end position="53"/>
    </location>
</feature>
<proteinExistence type="predicted"/>
<dbReference type="PANTHER" id="PTHR46298:SF1">
    <property type="entry name" value="ANDROGLOBIN"/>
    <property type="match status" value="1"/>
</dbReference>
<feature type="region of interest" description="Disordered" evidence="1">
    <location>
        <begin position="335"/>
        <end position="390"/>
    </location>
</feature>
<evidence type="ECO:0000259" key="2">
    <source>
        <dbReference type="PROSITE" id="PS52042"/>
    </source>
</evidence>
<keyword evidence="4" id="KW-1185">Reference proteome</keyword>
<dbReference type="Pfam" id="PF22070">
    <property type="entry name" value="Androglobin_V"/>
    <property type="match status" value="2"/>
</dbReference>
<dbReference type="PANTHER" id="PTHR46298">
    <property type="entry name" value="ANDROGLOBIN"/>
    <property type="match status" value="1"/>
</dbReference>
<sequence>MTAALGRALADKEVHALRALTRDPFLGRGGKENTCPGPATETPEAWRSKEPTETENQAAIVLQATWKSFHIRQVRKATRTGTHENMKVSETLLKMWAALASNAQKHAVSLLRYIFSNSKSAELYPCHGDEWTRVPFKDYSVTFPEQPSNSWFLVFREVFHVPKDMLVVPKVYSAVPGCVLHVIDNDTGEEVPRIFQTVEPRVYKRNQVHSFLTVAPDRQSWLSRTELYRGIRVKEATPLWPKANPEKPPVPGGKWRLRLIGSHDPPPGLSREAPLSNFSVKEFRDYYIPNDKNVICRFSLKVTSDHVGTVQIQTSKPDVYVKLTVLDRESDVASSTGKGSVVIPVSPSEASPARGQQDTSGSAGSLAAAGLTADPPGGGGAGGVQRRRRRRRQPAEILGHKYIIQAQVLHKSWALDESQAAFVQALKDAERNDSKGTPRLVRYAMSPFGARSSPAPPSCGTLLSDRIILLCKVSQDMKN</sequence>
<feature type="compositionally biased region" description="Low complexity" evidence="1">
    <location>
        <begin position="359"/>
        <end position="375"/>
    </location>
</feature>
<dbReference type="InterPro" id="IPR054094">
    <property type="entry name" value="Androglobin_IV"/>
</dbReference>
<dbReference type="PROSITE" id="PS52042">
    <property type="entry name" value="GLOBIN_CP_ADGB"/>
    <property type="match status" value="1"/>
</dbReference>
<evidence type="ECO:0000256" key="1">
    <source>
        <dbReference type="SAM" id="MobiDB-lite"/>
    </source>
</evidence>
<dbReference type="InterPro" id="IPR053033">
    <property type="entry name" value="Androglobin-like"/>
</dbReference>
<protein>
    <recommendedName>
        <fullName evidence="2">Globin domain-containing protein</fullName>
    </recommendedName>
</protein>
<feature type="domain" description="Globin" evidence="2">
    <location>
        <begin position="1"/>
        <end position="117"/>
    </location>
</feature>
<dbReference type="InterPro" id="IPR054095">
    <property type="entry name" value="Androglobin_V"/>
</dbReference>